<dbReference type="InterPro" id="IPR050708">
    <property type="entry name" value="T6SS_VgrG/RHS"/>
</dbReference>
<gene>
    <name evidence="4" type="ORF">SOCE836_102020</name>
</gene>
<feature type="compositionally biased region" description="Basic and acidic residues" evidence="2">
    <location>
        <begin position="496"/>
        <end position="523"/>
    </location>
</feature>
<organism evidence="4 5">
    <name type="scientific">Sorangium cellulosum</name>
    <name type="common">Polyangium cellulosum</name>
    <dbReference type="NCBI Taxonomy" id="56"/>
    <lineage>
        <taxon>Bacteria</taxon>
        <taxon>Pseudomonadati</taxon>
        <taxon>Myxococcota</taxon>
        <taxon>Polyangia</taxon>
        <taxon>Polyangiales</taxon>
        <taxon>Polyangiaceae</taxon>
        <taxon>Sorangium</taxon>
    </lineage>
</organism>
<evidence type="ECO:0000313" key="4">
    <source>
        <dbReference type="EMBL" id="AUX37964.1"/>
    </source>
</evidence>
<dbReference type="PANTHER" id="PTHR32305">
    <property type="match status" value="1"/>
</dbReference>
<keyword evidence="1" id="KW-0677">Repeat</keyword>
<proteinExistence type="predicted"/>
<dbReference type="Proteomes" id="UP000295497">
    <property type="component" value="Chromosome"/>
</dbReference>
<evidence type="ECO:0000256" key="1">
    <source>
        <dbReference type="ARBA" id="ARBA00022737"/>
    </source>
</evidence>
<name>A0A4P2R4E5_SORCE</name>
<evidence type="ECO:0000256" key="2">
    <source>
        <dbReference type="SAM" id="MobiDB-lite"/>
    </source>
</evidence>
<feature type="region of interest" description="Disordered" evidence="2">
    <location>
        <begin position="450"/>
        <end position="540"/>
    </location>
</feature>
<dbReference type="InterPro" id="IPR022385">
    <property type="entry name" value="Rhs_assc_core"/>
</dbReference>
<accession>A0A4P2R4E5</accession>
<dbReference type="NCBIfam" id="TIGR03696">
    <property type="entry name" value="Rhs_assc_core"/>
    <property type="match status" value="1"/>
</dbReference>
<sequence length="540" mass="55840">MTESASGTVEHRYQVHTPERIAAIVTQGGADGGTRYVHVDHLGSVDALTDEDGDVIERRSYDPFGQRRNPVWGQTAPASFSSTTTQRFTGHESDDELGLVNMKGRLYDPRIGRFLPTDPIVSMPSFGQSWNPYSYVLNNPLAYVDPGGFQEALPEAGARSPLPAGAEFSWEVLDLSPIGLKLIVVPSSEHEARSDAATNTVAAETGGAMPPIDVSTTGSASGYVSQPVTTAQEHTGAGAVVGQSLLGAAEGTGDVGMGIARLLVLNALTLGIYSGYEFGGAVLEGYEEDGILGALNAVNPLYQIGRGGADTALAIDRGDYREAGAAGTKTMILAAVTVFGMGRGLGAAPEESAALGSVRAGVVAGEAGQFAALDARAVVGDALTPHHMPQAALGFTSRAEGGALVMTNAEHALTRTYFAKGVATARAEAGLSFRRVLARDIRDVRQIVGPKYDQGLRDGPPPLPSTPPTAPGGRDGTEKEEGVHARVQGGGGTAGEGERPEHRPGGEGPRPDRDGAARLDQARGHRRGPRPAGGADDAGA</sequence>
<protein>
    <recommendedName>
        <fullName evidence="3">Teneurin-like YD-shell domain-containing protein</fullName>
    </recommendedName>
</protein>
<feature type="compositionally biased region" description="Polar residues" evidence="2">
    <location>
        <begin position="76"/>
        <end position="88"/>
    </location>
</feature>
<dbReference type="PANTHER" id="PTHR32305:SF15">
    <property type="entry name" value="PROTEIN RHSA-RELATED"/>
    <property type="match status" value="1"/>
</dbReference>
<feature type="compositionally biased region" description="Low complexity" evidence="2">
    <location>
        <begin position="530"/>
        <end position="540"/>
    </location>
</feature>
<feature type="region of interest" description="Disordered" evidence="2">
    <location>
        <begin position="66"/>
        <end position="92"/>
    </location>
</feature>
<dbReference type="InterPro" id="IPR056823">
    <property type="entry name" value="TEN-like_YD-shell"/>
</dbReference>
<dbReference type="Gene3D" id="2.180.10.10">
    <property type="entry name" value="RHS repeat-associated core"/>
    <property type="match status" value="1"/>
</dbReference>
<reference evidence="4 5" key="1">
    <citation type="submission" date="2015-09" db="EMBL/GenBank/DDBJ databases">
        <title>Sorangium comparison.</title>
        <authorList>
            <person name="Zaburannyi N."/>
            <person name="Bunk B."/>
            <person name="Overmann J."/>
            <person name="Mueller R."/>
        </authorList>
    </citation>
    <scope>NUCLEOTIDE SEQUENCE [LARGE SCALE GENOMIC DNA]</scope>
    <source>
        <strain evidence="4 5">So ce836</strain>
    </source>
</reference>
<feature type="domain" description="Teneurin-like YD-shell" evidence="3">
    <location>
        <begin position="36"/>
        <end position="118"/>
    </location>
</feature>
<evidence type="ECO:0000313" key="5">
    <source>
        <dbReference type="Proteomes" id="UP000295497"/>
    </source>
</evidence>
<evidence type="ECO:0000259" key="3">
    <source>
        <dbReference type="Pfam" id="PF25023"/>
    </source>
</evidence>
<feature type="compositionally biased region" description="Pro residues" evidence="2">
    <location>
        <begin position="459"/>
        <end position="470"/>
    </location>
</feature>
<feature type="compositionally biased region" description="Basic and acidic residues" evidence="2">
    <location>
        <begin position="475"/>
        <end position="484"/>
    </location>
</feature>
<dbReference type="EMBL" id="CP012672">
    <property type="protein sequence ID" value="AUX37964.1"/>
    <property type="molecule type" value="Genomic_DNA"/>
</dbReference>
<dbReference type="AlphaFoldDB" id="A0A4P2R4E5"/>
<dbReference type="Pfam" id="PF25023">
    <property type="entry name" value="TEN_YD-shell"/>
    <property type="match status" value="1"/>
</dbReference>